<evidence type="ECO:0000259" key="1">
    <source>
        <dbReference type="Pfam" id="PF00149"/>
    </source>
</evidence>
<dbReference type="AlphaFoldDB" id="C1E666"/>
<dbReference type="InParanoid" id="C1E666"/>
<keyword evidence="3" id="KW-1185">Reference proteome</keyword>
<dbReference type="EMBL" id="CP001326">
    <property type="protein sequence ID" value="ACO63374.1"/>
    <property type="molecule type" value="Genomic_DNA"/>
</dbReference>
<dbReference type="Pfam" id="PF00149">
    <property type="entry name" value="Metallophos"/>
    <property type="match status" value="1"/>
</dbReference>
<feature type="non-terminal residue" evidence="2">
    <location>
        <position position="1"/>
    </location>
</feature>
<dbReference type="OMA" id="NEVLWFM"/>
<accession>C1E666</accession>
<organism evidence="2 3">
    <name type="scientific">Micromonas commoda (strain RCC299 / NOUM17 / CCMP2709)</name>
    <name type="common">Picoplanktonic green alga</name>
    <dbReference type="NCBI Taxonomy" id="296587"/>
    <lineage>
        <taxon>Eukaryota</taxon>
        <taxon>Viridiplantae</taxon>
        <taxon>Chlorophyta</taxon>
        <taxon>Mamiellophyceae</taxon>
        <taxon>Mamiellales</taxon>
        <taxon>Mamiellaceae</taxon>
        <taxon>Micromonas</taxon>
    </lineage>
</organism>
<feature type="domain" description="Calcineurin-like phosphoesterase" evidence="1">
    <location>
        <begin position="2"/>
        <end position="256"/>
    </location>
</feature>
<dbReference type="STRING" id="296587.C1E666"/>
<dbReference type="InterPro" id="IPR004843">
    <property type="entry name" value="Calcineurin-like_PHP"/>
</dbReference>
<dbReference type="PANTHER" id="PTHR47680:SF2">
    <property type="entry name" value="SHEWANELLA-LIKE PROTEIN PHOSPHATASE 2"/>
    <property type="match status" value="1"/>
</dbReference>
<dbReference type="GeneID" id="8243785"/>
<dbReference type="InterPro" id="IPR029052">
    <property type="entry name" value="Metallo-depent_PP-like"/>
</dbReference>
<feature type="non-terminal residue" evidence="2">
    <location>
        <position position="292"/>
    </location>
</feature>
<dbReference type="eggNOG" id="KOG0374">
    <property type="taxonomic scope" value="Eukaryota"/>
</dbReference>
<gene>
    <name evidence="2" type="ORF">MICPUN_69358</name>
</gene>
<dbReference type="OrthoDB" id="5976022at2759"/>
<dbReference type="PANTHER" id="PTHR47680">
    <property type="entry name" value="SHEWANELLA-LIKE PROTEIN PHOSPHATASE 2"/>
    <property type="match status" value="1"/>
</dbReference>
<dbReference type="GO" id="GO:0016787">
    <property type="term" value="F:hydrolase activity"/>
    <property type="evidence" value="ECO:0007669"/>
    <property type="project" value="InterPro"/>
</dbReference>
<proteinExistence type="predicted"/>
<dbReference type="FunCoup" id="C1E666">
    <property type="interactions" value="427"/>
</dbReference>
<reference evidence="2 3" key="1">
    <citation type="journal article" date="2009" name="Science">
        <title>Green evolution and dynamic adaptations revealed by genomes of the marine picoeukaryotes Micromonas.</title>
        <authorList>
            <person name="Worden A.Z."/>
            <person name="Lee J.H."/>
            <person name="Mock T."/>
            <person name="Rouze P."/>
            <person name="Simmons M.P."/>
            <person name="Aerts A.L."/>
            <person name="Allen A.E."/>
            <person name="Cuvelier M.L."/>
            <person name="Derelle E."/>
            <person name="Everett M.V."/>
            <person name="Foulon E."/>
            <person name="Grimwood J."/>
            <person name="Gundlach H."/>
            <person name="Henrissat B."/>
            <person name="Napoli C."/>
            <person name="McDonald S.M."/>
            <person name="Parker M.S."/>
            <person name="Rombauts S."/>
            <person name="Salamov A."/>
            <person name="Von Dassow P."/>
            <person name="Badger J.H."/>
            <person name="Coutinho P.M."/>
            <person name="Demir E."/>
            <person name="Dubchak I."/>
            <person name="Gentemann C."/>
            <person name="Eikrem W."/>
            <person name="Gready J.E."/>
            <person name="John U."/>
            <person name="Lanier W."/>
            <person name="Lindquist E.A."/>
            <person name="Lucas S."/>
            <person name="Mayer K.F."/>
            <person name="Moreau H."/>
            <person name="Not F."/>
            <person name="Otillar R."/>
            <person name="Panaud O."/>
            <person name="Pangilinan J."/>
            <person name="Paulsen I."/>
            <person name="Piegu B."/>
            <person name="Poliakov A."/>
            <person name="Robbens S."/>
            <person name="Schmutz J."/>
            <person name="Toulza E."/>
            <person name="Wyss T."/>
            <person name="Zelensky A."/>
            <person name="Zhou K."/>
            <person name="Armbrust E.V."/>
            <person name="Bhattacharya D."/>
            <person name="Goodenough U.W."/>
            <person name="Van de Peer Y."/>
            <person name="Grigoriev I.V."/>
        </authorList>
    </citation>
    <scope>NUCLEOTIDE SEQUENCE [LARGE SCALE GENOMIC DNA]</scope>
    <source>
        <strain evidence="3">RCC299 / NOUM17</strain>
    </source>
</reference>
<evidence type="ECO:0000313" key="3">
    <source>
        <dbReference type="Proteomes" id="UP000002009"/>
    </source>
</evidence>
<dbReference type="SUPFAM" id="SSF56300">
    <property type="entry name" value="Metallo-dependent phosphatases"/>
    <property type="match status" value="1"/>
</dbReference>
<evidence type="ECO:0000313" key="2">
    <source>
        <dbReference type="EMBL" id="ACO63374.1"/>
    </source>
</evidence>
<dbReference type="RefSeq" id="XP_002502116.1">
    <property type="nucleotide sequence ID" value="XM_002502070.1"/>
</dbReference>
<sequence>ERLVAIGDLHGDLNKATRAFRAGGLIDSHGKWIGGATVAVQVGDQLDRGGDEVAILYMLERLRKEARDAGGELIVMNGNHETLNVAGRFRYAFEPGIEDFRRWRGRQLLGAALKANRGRSGNAPPPGSASGRMYADTGPGCTMPRLAALAPGGPMAKRFLAHQPVVVAVGSTLFAHGGVLPHHVQYGLERINQETSEWIRGDGKPGPPPVHVSGGRSVVWARDYSWPQRHKCDCGVLRRALDGLPGIDRVVVGHTIQQPEGVNAACDGRVLRVDVGMSEGCGGSEPEVLEIL</sequence>
<dbReference type="KEGG" id="mis:MICPUN_69358"/>
<name>C1E666_MICCC</name>
<protein>
    <recommendedName>
        <fullName evidence="1">Calcineurin-like phosphoesterase domain-containing protein</fullName>
    </recommendedName>
</protein>
<dbReference type="Proteomes" id="UP000002009">
    <property type="component" value="Chromosome 5"/>
</dbReference>
<dbReference type="Gene3D" id="3.60.21.10">
    <property type="match status" value="1"/>
</dbReference>